<evidence type="ECO:0000313" key="5">
    <source>
        <dbReference type="Proteomes" id="UP001642409"/>
    </source>
</evidence>
<dbReference type="Proteomes" id="UP001642409">
    <property type="component" value="Unassembled WGS sequence"/>
</dbReference>
<reference evidence="4 5" key="2">
    <citation type="submission" date="2024-07" db="EMBL/GenBank/DDBJ databases">
        <authorList>
            <person name="Akdeniz Z."/>
        </authorList>
    </citation>
    <scope>NUCLEOTIDE SEQUENCE [LARGE SCALE GENOMIC DNA]</scope>
</reference>
<accession>A0AA86NU82</accession>
<reference evidence="3" key="1">
    <citation type="submission" date="2023-06" db="EMBL/GenBank/DDBJ databases">
        <authorList>
            <person name="Kurt Z."/>
        </authorList>
    </citation>
    <scope>NUCLEOTIDE SEQUENCE</scope>
</reference>
<comment type="caution">
    <text evidence="3">The sequence shown here is derived from an EMBL/GenBank/DDBJ whole genome shotgun (WGS) entry which is preliminary data.</text>
</comment>
<evidence type="ECO:0000313" key="3">
    <source>
        <dbReference type="EMBL" id="CAI9926033.1"/>
    </source>
</evidence>
<evidence type="ECO:0000256" key="1">
    <source>
        <dbReference type="SAM" id="MobiDB-lite"/>
    </source>
</evidence>
<dbReference type="EMBL" id="CATOUU010000355">
    <property type="protein sequence ID" value="CAI9926033.1"/>
    <property type="molecule type" value="Genomic_DNA"/>
</dbReference>
<evidence type="ECO:0000313" key="4">
    <source>
        <dbReference type="EMBL" id="CAL6107982.1"/>
    </source>
</evidence>
<keyword evidence="5" id="KW-1185">Reference proteome</keyword>
<gene>
    <name evidence="3" type="ORF">HINF_LOCUS13678</name>
    <name evidence="4" type="ORF">HINF_LOCUS74749</name>
</gene>
<keyword evidence="2" id="KW-0812">Transmembrane</keyword>
<keyword evidence="2" id="KW-1133">Transmembrane helix</keyword>
<dbReference type="AlphaFoldDB" id="A0AA86NU82"/>
<keyword evidence="2" id="KW-0472">Membrane</keyword>
<protein>
    <submittedName>
        <fullName evidence="4">Hypothetical_protein</fullName>
    </submittedName>
</protein>
<proteinExistence type="predicted"/>
<feature type="compositionally biased region" description="Low complexity" evidence="1">
    <location>
        <begin position="34"/>
        <end position="44"/>
    </location>
</feature>
<feature type="region of interest" description="Disordered" evidence="1">
    <location>
        <begin position="1"/>
        <end position="44"/>
    </location>
</feature>
<organism evidence="3">
    <name type="scientific">Hexamita inflata</name>
    <dbReference type="NCBI Taxonomy" id="28002"/>
    <lineage>
        <taxon>Eukaryota</taxon>
        <taxon>Metamonada</taxon>
        <taxon>Diplomonadida</taxon>
        <taxon>Hexamitidae</taxon>
        <taxon>Hexamitinae</taxon>
        <taxon>Hexamita</taxon>
    </lineage>
</organism>
<feature type="transmembrane region" description="Helical" evidence="2">
    <location>
        <begin position="236"/>
        <end position="254"/>
    </location>
</feature>
<dbReference type="EMBL" id="CAXDID020000643">
    <property type="protein sequence ID" value="CAL6107982.1"/>
    <property type="molecule type" value="Genomic_DNA"/>
</dbReference>
<sequence>MKKPAKQNNQSFRSQKQTEHNKRNNKSNMEQSKPKGSQQNQNKNNQIKKNQIKSFNKILSGNQGNSQLIKIRTSTSNNERRTTALIANNKIKIYHYMFIYFYCLNSYFTSRRLDSPSFYQRCNDLIAAQLMQQLVDSHSVNNRKLQINLGARVVTLTSQSYCLYFVRADIDAIYSNRNQILLKFQQLFMHQNYIELFATECYNYDLCFNSTLHFFIYYLIKQPRIFSKKKFRCERYLLKQCITAHIIILFNIITDTMELFNQGSY</sequence>
<name>A0AA86NU82_9EUKA</name>
<evidence type="ECO:0000256" key="2">
    <source>
        <dbReference type="SAM" id="Phobius"/>
    </source>
</evidence>
<feature type="compositionally biased region" description="Polar residues" evidence="1">
    <location>
        <begin position="1"/>
        <end position="15"/>
    </location>
</feature>